<accession>A0ABQ8HV16</accession>
<keyword evidence="6" id="KW-1185">Reference proteome</keyword>
<sequence length="483" mass="52638">MNSPIRSPVHDEDDQGEVFLDESDIIHEVTVDNEDLPDADEDEPGSDAALTCGSLDDVLHQIYLLSLVMVLRLQDREFQSFFAKGWLLLHVSMAVQIVYFERKLDDLAHDWQARCGDIALTLSWVFFLVLIHVMRFLVQPEPDDSVHIFTGHTDELYTVACSPTDATLVATGGGDDQGFFWRINRGDWASEIQGHKDSVSSLAFSTDGQLLASGGFDGLVQIWDTSSGNLKCALDGPGGGIEWLSWHPRGHAVLAGSEDSTVWMWNADRGAYLNMFSGHGSSVTCGDFTPDGKTICTGSDDATLRIWNPKSGENIHVIRGHPYHTDGLTCLTISSDSTLALTGSKDSSVHMVNLTTGKVVSSLVSHTDSIECVAFAPSSPWAATGSMDQKLIIWDLQHSSPRSTCEHEEGVSCLTWLGTSRYLATGCVDGKVRVWDSLSGDCVRTFSGHSSVIQAISVSANRDFLVSVSLDGTARVFEIAEFQ</sequence>
<feature type="repeat" description="WD" evidence="3">
    <location>
        <begin position="404"/>
        <end position="445"/>
    </location>
</feature>
<gene>
    <name evidence="5" type="ORF">JRO89_XS07G0246800</name>
</gene>
<dbReference type="SUPFAM" id="SSF50998">
    <property type="entry name" value="Quinoprotein alcohol dehydrogenase-like"/>
    <property type="match status" value="1"/>
</dbReference>
<dbReference type="SMART" id="SM00320">
    <property type="entry name" value="WD40"/>
    <property type="match status" value="8"/>
</dbReference>
<evidence type="ECO:0000256" key="3">
    <source>
        <dbReference type="PROSITE-ProRule" id="PRU00221"/>
    </source>
</evidence>
<feature type="repeat" description="WD" evidence="3">
    <location>
        <begin position="363"/>
        <end position="404"/>
    </location>
</feature>
<dbReference type="InterPro" id="IPR015943">
    <property type="entry name" value="WD40/YVTN_repeat-like_dom_sf"/>
</dbReference>
<feature type="repeat" description="WD" evidence="3">
    <location>
        <begin position="234"/>
        <end position="275"/>
    </location>
</feature>
<dbReference type="PROSITE" id="PS00678">
    <property type="entry name" value="WD_REPEATS_1"/>
    <property type="match status" value="2"/>
</dbReference>
<feature type="domain" description="DUF7865" evidence="4">
    <location>
        <begin position="65"/>
        <end position="125"/>
    </location>
</feature>
<dbReference type="CDD" id="cd00200">
    <property type="entry name" value="WD40"/>
    <property type="match status" value="1"/>
</dbReference>
<dbReference type="PRINTS" id="PR00320">
    <property type="entry name" value="GPROTEINBRPT"/>
</dbReference>
<dbReference type="PANTHER" id="PTHR19857">
    <property type="entry name" value="MITOCHONDRIAL DIVISION PROTEIN 1-RELATED"/>
    <property type="match status" value="1"/>
</dbReference>
<evidence type="ECO:0000256" key="1">
    <source>
        <dbReference type="ARBA" id="ARBA00022574"/>
    </source>
</evidence>
<dbReference type="Pfam" id="PF25266">
    <property type="entry name" value="DUF7865"/>
    <property type="match status" value="1"/>
</dbReference>
<dbReference type="InterPro" id="IPR020472">
    <property type="entry name" value="WD40_PAC1"/>
</dbReference>
<proteinExistence type="predicted"/>
<feature type="repeat" description="WD" evidence="3">
    <location>
        <begin position="321"/>
        <end position="362"/>
    </location>
</feature>
<keyword evidence="1 3" id="KW-0853">WD repeat</keyword>
<organism evidence="5 6">
    <name type="scientific">Xanthoceras sorbifolium</name>
    <dbReference type="NCBI Taxonomy" id="99658"/>
    <lineage>
        <taxon>Eukaryota</taxon>
        <taxon>Viridiplantae</taxon>
        <taxon>Streptophyta</taxon>
        <taxon>Embryophyta</taxon>
        <taxon>Tracheophyta</taxon>
        <taxon>Spermatophyta</taxon>
        <taxon>Magnoliopsida</taxon>
        <taxon>eudicotyledons</taxon>
        <taxon>Gunneridae</taxon>
        <taxon>Pentapetalae</taxon>
        <taxon>rosids</taxon>
        <taxon>malvids</taxon>
        <taxon>Sapindales</taxon>
        <taxon>Sapindaceae</taxon>
        <taxon>Xanthoceroideae</taxon>
        <taxon>Xanthoceras</taxon>
    </lineage>
</organism>
<dbReference type="InterPro" id="IPR051179">
    <property type="entry name" value="WD_repeat_multifunction"/>
</dbReference>
<keyword evidence="2" id="KW-0677">Repeat</keyword>
<evidence type="ECO:0000313" key="6">
    <source>
        <dbReference type="Proteomes" id="UP000827721"/>
    </source>
</evidence>
<dbReference type="PROSITE" id="PS50082">
    <property type="entry name" value="WD_REPEATS_2"/>
    <property type="match status" value="8"/>
</dbReference>
<dbReference type="PANTHER" id="PTHR19857:SF8">
    <property type="entry name" value="ANGIO-ASSOCIATED MIGRATORY CELL PROTEIN"/>
    <property type="match status" value="1"/>
</dbReference>
<feature type="repeat" description="WD" evidence="3">
    <location>
        <begin position="149"/>
        <end position="191"/>
    </location>
</feature>
<evidence type="ECO:0000259" key="4">
    <source>
        <dbReference type="Pfam" id="PF25266"/>
    </source>
</evidence>
<evidence type="ECO:0000256" key="2">
    <source>
        <dbReference type="ARBA" id="ARBA00022737"/>
    </source>
</evidence>
<dbReference type="EMBL" id="JAFEMO010000007">
    <property type="protein sequence ID" value="KAH7568143.1"/>
    <property type="molecule type" value="Genomic_DNA"/>
</dbReference>
<dbReference type="PROSITE" id="PS50294">
    <property type="entry name" value="WD_REPEATS_REGION"/>
    <property type="match status" value="5"/>
</dbReference>
<protein>
    <recommendedName>
        <fullName evidence="4">DUF7865 domain-containing protein</fullName>
    </recommendedName>
</protein>
<dbReference type="InterPro" id="IPR001680">
    <property type="entry name" value="WD40_rpt"/>
</dbReference>
<name>A0ABQ8HV16_9ROSI</name>
<evidence type="ECO:0000313" key="5">
    <source>
        <dbReference type="EMBL" id="KAH7568143.1"/>
    </source>
</evidence>
<dbReference type="Proteomes" id="UP000827721">
    <property type="component" value="Unassembled WGS sequence"/>
</dbReference>
<dbReference type="Gene3D" id="2.130.10.10">
    <property type="entry name" value="YVTN repeat-like/Quinoprotein amine dehydrogenase"/>
    <property type="match status" value="1"/>
</dbReference>
<feature type="repeat" description="WD" evidence="3">
    <location>
        <begin position="192"/>
        <end position="233"/>
    </location>
</feature>
<comment type="caution">
    <text evidence="5">The sequence shown here is derived from an EMBL/GenBank/DDBJ whole genome shotgun (WGS) entry which is preliminary data.</text>
</comment>
<feature type="repeat" description="WD" evidence="3">
    <location>
        <begin position="276"/>
        <end position="317"/>
    </location>
</feature>
<reference evidence="5 6" key="1">
    <citation type="submission" date="2021-02" db="EMBL/GenBank/DDBJ databases">
        <title>Plant Genome Project.</title>
        <authorList>
            <person name="Zhang R.-G."/>
        </authorList>
    </citation>
    <scope>NUCLEOTIDE SEQUENCE [LARGE SCALE GENOMIC DNA]</scope>
    <source>
        <tissue evidence="5">Leaves</tissue>
    </source>
</reference>
<feature type="repeat" description="WD" evidence="3">
    <location>
        <begin position="446"/>
        <end position="483"/>
    </location>
</feature>
<dbReference type="InterPro" id="IPR057187">
    <property type="entry name" value="DUF7865"/>
</dbReference>
<dbReference type="InterPro" id="IPR011047">
    <property type="entry name" value="Quinoprotein_ADH-like_sf"/>
</dbReference>
<dbReference type="InterPro" id="IPR019775">
    <property type="entry name" value="WD40_repeat_CS"/>
</dbReference>
<dbReference type="Pfam" id="PF00400">
    <property type="entry name" value="WD40"/>
    <property type="match status" value="8"/>
</dbReference>